<evidence type="ECO:0000256" key="4">
    <source>
        <dbReference type="ARBA" id="ARBA00011233"/>
    </source>
</evidence>
<proteinExistence type="inferred from homology"/>
<evidence type="ECO:0000256" key="1">
    <source>
        <dbReference type="ARBA" id="ARBA00000654"/>
    </source>
</evidence>
<evidence type="ECO:0000256" key="7">
    <source>
        <dbReference type="ARBA" id="ARBA00023277"/>
    </source>
</evidence>
<dbReference type="SUPFAM" id="SSF51569">
    <property type="entry name" value="Aldolase"/>
    <property type="match status" value="1"/>
</dbReference>
<evidence type="ECO:0000256" key="6">
    <source>
        <dbReference type="ARBA" id="ARBA00023239"/>
    </source>
</evidence>
<dbReference type="Pfam" id="PF01081">
    <property type="entry name" value="Aldolase"/>
    <property type="match status" value="1"/>
</dbReference>
<dbReference type="AlphaFoldDB" id="A0A369T5Q1"/>
<keyword evidence="7" id="KW-0119">Carbohydrate metabolism</keyword>
<dbReference type="PANTHER" id="PTHR30246:SF1">
    <property type="entry name" value="2-DEHYDRO-3-DEOXY-6-PHOSPHOGALACTONATE ALDOLASE-RELATED"/>
    <property type="match status" value="1"/>
</dbReference>
<comment type="caution">
    <text evidence="8">The sequence shown here is derived from an EMBL/GenBank/DDBJ whole genome shotgun (WGS) entry which is preliminary data.</text>
</comment>
<dbReference type="GO" id="GO:0008675">
    <property type="term" value="F:2-dehydro-3-deoxy-phosphogluconate aldolase activity"/>
    <property type="evidence" value="ECO:0007669"/>
    <property type="project" value="UniProtKB-EC"/>
</dbReference>
<dbReference type="CDD" id="cd00452">
    <property type="entry name" value="KDPG_aldolase"/>
    <property type="match status" value="1"/>
</dbReference>
<evidence type="ECO:0000313" key="9">
    <source>
        <dbReference type="Proteomes" id="UP000253941"/>
    </source>
</evidence>
<gene>
    <name evidence="8" type="primary">eda</name>
    <name evidence="8" type="ORF">DRB17_17015</name>
</gene>
<dbReference type="InterPro" id="IPR000887">
    <property type="entry name" value="Aldlse_KDPG_KHG"/>
</dbReference>
<comment type="subunit">
    <text evidence="4">Homotrimer.</text>
</comment>
<dbReference type="PROSITE" id="PS00159">
    <property type="entry name" value="ALDOLASE_KDPG_KHG_1"/>
    <property type="match status" value="1"/>
</dbReference>
<name>A0A369T5Q1_9PROT</name>
<comment type="similarity">
    <text evidence="3">Belongs to the KHG/KDPG aldolase family.</text>
</comment>
<comment type="pathway">
    <text evidence="2">Carbohydrate acid metabolism; 2-dehydro-3-deoxy-D-gluconate degradation; D-glyceraldehyde 3-phosphate and pyruvate from 2-dehydro-3-deoxy-D-gluconate: step 2/2.</text>
</comment>
<reference evidence="8 9" key="1">
    <citation type="submission" date="2018-07" db="EMBL/GenBank/DDBJ databases">
        <title>Venubactetium sediminum gen. nov., sp. nov., isolated from a marine solar saltern.</title>
        <authorList>
            <person name="Wang S."/>
        </authorList>
    </citation>
    <scope>NUCLEOTIDE SEQUENCE [LARGE SCALE GENOMIC DNA]</scope>
    <source>
        <strain evidence="8 9">WD2A32</strain>
    </source>
</reference>
<protein>
    <recommendedName>
        <fullName evidence="5">2-dehydro-3-deoxy-phosphogluconate aldolase</fullName>
        <ecNumber evidence="5">4.1.2.14</ecNumber>
    </recommendedName>
</protein>
<dbReference type="InterPro" id="IPR013785">
    <property type="entry name" value="Aldolase_TIM"/>
</dbReference>
<evidence type="ECO:0000256" key="5">
    <source>
        <dbReference type="ARBA" id="ARBA00013063"/>
    </source>
</evidence>
<dbReference type="RefSeq" id="WP_114583428.1">
    <property type="nucleotide sequence ID" value="NZ_QPMH01000022.1"/>
</dbReference>
<accession>A0A369T5Q1</accession>
<evidence type="ECO:0000256" key="3">
    <source>
        <dbReference type="ARBA" id="ARBA00006906"/>
    </source>
</evidence>
<sequence>MTALEADLRARLKAAGVVPVLTIDDASRAVRLAEVLCEAGINVLEVTLRTPVALKALSNMTMAVPQAVVGIGTVLDADDLRAAQASGAQFAVSPGATASLLNSAADIGLPFIPGVATPSEMMAARENGLGLQKFFPAEAAGGRQMLSAVRDPLPDVMFWPTGGIDADMAGGYLTLPNVLAVGGSWIAPRTAIGQGDWSLIAARAREAVLLVSTSIRSR</sequence>
<dbReference type="InterPro" id="IPR031337">
    <property type="entry name" value="KDPG/KHG_AS_1"/>
</dbReference>
<dbReference type="PANTHER" id="PTHR30246">
    <property type="entry name" value="2-KETO-3-DEOXY-6-PHOSPHOGLUCONATE ALDOLASE"/>
    <property type="match status" value="1"/>
</dbReference>
<comment type="catalytic activity">
    <reaction evidence="1">
        <text>2-dehydro-3-deoxy-6-phospho-D-gluconate = D-glyceraldehyde 3-phosphate + pyruvate</text>
        <dbReference type="Rhea" id="RHEA:17089"/>
        <dbReference type="ChEBI" id="CHEBI:15361"/>
        <dbReference type="ChEBI" id="CHEBI:57569"/>
        <dbReference type="ChEBI" id="CHEBI:59776"/>
        <dbReference type="EC" id="4.1.2.14"/>
    </reaction>
</comment>
<organism evidence="8 9">
    <name type="scientific">Ferruginivarius sediminum</name>
    <dbReference type="NCBI Taxonomy" id="2661937"/>
    <lineage>
        <taxon>Bacteria</taxon>
        <taxon>Pseudomonadati</taxon>
        <taxon>Pseudomonadota</taxon>
        <taxon>Alphaproteobacteria</taxon>
        <taxon>Rhodospirillales</taxon>
        <taxon>Rhodospirillaceae</taxon>
        <taxon>Ferruginivarius</taxon>
    </lineage>
</organism>
<evidence type="ECO:0000313" key="8">
    <source>
        <dbReference type="EMBL" id="RDD60651.1"/>
    </source>
</evidence>
<keyword evidence="6 8" id="KW-0456">Lyase</keyword>
<dbReference type="NCBIfam" id="TIGR01182">
    <property type="entry name" value="eda"/>
    <property type="match status" value="1"/>
</dbReference>
<keyword evidence="9" id="KW-1185">Reference proteome</keyword>
<dbReference type="EC" id="4.1.2.14" evidence="5"/>
<dbReference type="Proteomes" id="UP000253941">
    <property type="component" value="Unassembled WGS sequence"/>
</dbReference>
<evidence type="ECO:0000256" key="2">
    <source>
        <dbReference type="ARBA" id="ARBA00004736"/>
    </source>
</evidence>
<dbReference type="EMBL" id="QPMH01000022">
    <property type="protein sequence ID" value="RDD60651.1"/>
    <property type="molecule type" value="Genomic_DNA"/>
</dbReference>
<dbReference type="Gene3D" id="3.20.20.70">
    <property type="entry name" value="Aldolase class I"/>
    <property type="match status" value="1"/>
</dbReference>